<evidence type="ECO:0000256" key="1">
    <source>
        <dbReference type="SAM" id="MobiDB-lite"/>
    </source>
</evidence>
<feature type="compositionally biased region" description="Polar residues" evidence="1">
    <location>
        <begin position="232"/>
        <end position="242"/>
    </location>
</feature>
<feature type="compositionally biased region" description="Low complexity" evidence="1">
    <location>
        <begin position="133"/>
        <end position="142"/>
    </location>
</feature>
<feature type="compositionally biased region" description="Polar residues" evidence="1">
    <location>
        <begin position="15"/>
        <end position="30"/>
    </location>
</feature>
<protein>
    <recommendedName>
        <fullName evidence="2">DUF6532 domain-containing protein</fullName>
    </recommendedName>
</protein>
<dbReference type="EMBL" id="CAJNJQ010000608">
    <property type="protein sequence ID" value="CAE7088915.1"/>
    <property type="molecule type" value="Genomic_DNA"/>
</dbReference>
<evidence type="ECO:0000313" key="3">
    <source>
        <dbReference type="EMBL" id="CAE7088915.1"/>
    </source>
</evidence>
<feature type="region of interest" description="Disordered" evidence="1">
    <location>
        <begin position="865"/>
        <end position="890"/>
    </location>
</feature>
<feature type="compositionally biased region" description="Basic and acidic residues" evidence="1">
    <location>
        <begin position="1"/>
        <end position="10"/>
    </location>
</feature>
<evidence type="ECO:0000313" key="4">
    <source>
        <dbReference type="Proteomes" id="UP000663827"/>
    </source>
</evidence>
<accession>A0A8H3DWN4</accession>
<dbReference type="Proteomes" id="UP000663827">
    <property type="component" value="Unassembled WGS sequence"/>
</dbReference>
<feature type="compositionally biased region" description="Basic and acidic residues" evidence="1">
    <location>
        <begin position="262"/>
        <end position="272"/>
    </location>
</feature>
<feature type="region of interest" description="Disordered" evidence="1">
    <location>
        <begin position="923"/>
        <end position="975"/>
    </location>
</feature>
<feature type="compositionally biased region" description="Acidic residues" evidence="1">
    <location>
        <begin position="926"/>
        <end position="938"/>
    </location>
</feature>
<organism evidence="3 4">
    <name type="scientific">Rhizoctonia solani</name>
    <dbReference type="NCBI Taxonomy" id="456999"/>
    <lineage>
        <taxon>Eukaryota</taxon>
        <taxon>Fungi</taxon>
        <taxon>Dikarya</taxon>
        <taxon>Basidiomycota</taxon>
        <taxon>Agaricomycotina</taxon>
        <taxon>Agaricomycetes</taxon>
        <taxon>Cantharellales</taxon>
        <taxon>Ceratobasidiaceae</taxon>
        <taxon>Rhizoctonia</taxon>
    </lineage>
</organism>
<feature type="compositionally biased region" description="Acidic residues" evidence="1">
    <location>
        <begin position="273"/>
        <end position="289"/>
    </location>
</feature>
<feature type="region of interest" description="Disordered" evidence="1">
    <location>
        <begin position="390"/>
        <end position="480"/>
    </location>
</feature>
<feature type="compositionally biased region" description="Polar residues" evidence="1">
    <location>
        <begin position="415"/>
        <end position="447"/>
    </location>
</feature>
<feature type="region of interest" description="Disordered" evidence="1">
    <location>
        <begin position="566"/>
        <end position="596"/>
    </location>
</feature>
<feature type="compositionally biased region" description="Polar residues" evidence="1">
    <location>
        <begin position="251"/>
        <end position="260"/>
    </location>
</feature>
<sequence>MTRSARDRVNAHLADSQSESNAPPTATQPADTGRPLRPPPPKTLVRENMSPGVANPVQPRVTFSIELDAPRKRAPEKSPTTPAQGTHRYAGLKPESPPPSLAPTEAASEGPIVLTRKQYQLMVSWGMLGQGAGPAPSGSSSPLLHRNQHPKARTNPPKRQYTYEYETLNHEGLVNYARQEFGLYVEDCDTQTIIDQLRLAEAEQAAPNGASRRPPSIVVPPPSRIELGGGWSQNLVSSQPSDASKKRSRTPLDSSGTSSKRQCREIVVHDTETETETDTATESESESESELSPRTIAERLLSACPDSTVNLDPTTRPPQRGTRAPPPSRDSTPSTVIETPAANGFSPSLGGSIPPRTRKLPNLSAPTSGPVHARLRTEILTRYLGEVGSQARTTAANEPVDGSQSNVNEVPETDFGSSPQTSQRATHESVGSSNTSQRATRGSSSPLTYAGYRSHLPTQPELERSATEPASNDAGPKSPNLTAAELIRRERIRATLAKAQQQPVDKRRRRRRPPLAPTMAAPSSRTQPRPSVGGRGNAVGRREGGPRRSDPLSAARQDLLASNRAMARGEATSLADDVRLQSERTARCTPPESRPMDELLDDQEEAYAKAEALKNGKWPHRARPARKPKPLARDVSGIERQVLIMAKLHLFAYALVEGIYQTRTTFLLWAKAVYYATWQMEVPDRPYQEPDQAILEIMVNNIATLRGKVKERMREFVATVSGFKHNMLKQSEILKNIAIFNKLYPTGFICKSTNPPRDEYEHREIGHAIGLACFHGPNSVGVMYPDYFRDMPLTVVAFVLAMWQFCLEEWSNGWRQFGDLGMASMREKYESQLAGLKELRRVAPKRANRLQNEWRDFAAQYSGAVFDPEPENGEPELQGQSRIRPDTPDMDDAISVEEMEARLAETARQESIQGYLRELAARELENDMEIDENEDENEEGSRSSTPCPRPPSSPPVEFNEYGVQTARSKGKGRAK</sequence>
<feature type="region of interest" description="Disordered" evidence="1">
    <location>
        <begin position="1"/>
        <end position="109"/>
    </location>
</feature>
<feature type="compositionally biased region" description="Basic and acidic residues" evidence="1">
    <location>
        <begin position="540"/>
        <end position="550"/>
    </location>
</feature>
<feature type="compositionally biased region" description="Basic and acidic residues" evidence="1">
    <location>
        <begin position="576"/>
        <end position="586"/>
    </location>
</feature>
<feature type="domain" description="DUF6532" evidence="2">
    <location>
        <begin position="649"/>
        <end position="838"/>
    </location>
</feature>
<reference evidence="3" key="1">
    <citation type="submission" date="2021-01" db="EMBL/GenBank/DDBJ databases">
        <authorList>
            <person name="Kaushik A."/>
        </authorList>
    </citation>
    <scope>NUCLEOTIDE SEQUENCE</scope>
    <source>
        <strain evidence="3">AG5</strain>
    </source>
</reference>
<feature type="compositionally biased region" description="Polar residues" evidence="1">
    <location>
        <begin position="390"/>
        <end position="408"/>
    </location>
</feature>
<comment type="caution">
    <text evidence="3">The sequence shown here is derived from an EMBL/GenBank/DDBJ whole genome shotgun (WGS) entry which is preliminary data.</text>
</comment>
<dbReference type="Pfam" id="PF20149">
    <property type="entry name" value="DUF6532"/>
    <property type="match status" value="1"/>
</dbReference>
<feature type="region of interest" description="Disordered" evidence="1">
    <location>
        <begin position="131"/>
        <end position="160"/>
    </location>
</feature>
<feature type="region of interest" description="Disordered" evidence="1">
    <location>
        <begin position="205"/>
        <end position="373"/>
    </location>
</feature>
<dbReference type="AlphaFoldDB" id="A0A8H3DWN4"/>
<name>A0A8H3DWN4_9AGAM</name>
<gene>
    <name evidence="3" type="ORF">RDB_LOCUS30294</name>
</gene>
<feature type="region of interest" description="Disordered" evidence="1">
    <location>
        <begin position="496"/>
        <end position="553"/>
    </location>
</feature>
<proteinExistence type="predicted"/>
<dbReference type="InterPro" id="IPR045341">
    <property type="entry name" value="DUF6532"/>
</dbReference>
<evidence type="ECO:0000259" key="2">
    <source>
        <dbReference type="Pfam" id="PF20149"/>
    </source>
</evidence>